<dbReference type="SUPFAM" id="SSF141986">
    <property type="entry name" value="LD-carboxypeptidase A C-terminal domain-like"/>
    <property type="match status" value="1"/>
</dbReference>
<dbReference type="Gene3D" id="3.50.30.60">
    <property type="entry name" value="LD-carboxypeptidase A C-terminal domain-like"/>
    <property type="match status" value="1"/>
</dbReference>
<evidence type="ECO:0000313" key="9">
    <source>
        <dbReference type="EMBL" id="SJM50962.1"/>
    </source>
</evidence>
<evidence type="ECO:0000256" key="4">
    <source>
        <dbReference type="ARBA" id="ARBA00022801"/>
    </source>
</evidence>
<dbReference type="AlphaFoldDB" id="A0A1R4F592"/>
<dbReference type="PANTHER" id="PTHR30237:SF2">
    <property type="entry name" value="MUREIN TETRAPEPTIDE CARBOXYPEPTIDASE"/>
    <property type="match status" value="1"/>
</dbReference>
<comment type="similarity">
    <text evidence="1">Belongs to the peptidase S66 family.</text>
</comment>
<keyword evidence="2 9" id="KW-0121">Carboxypeptidase</keyword>
<accession>A0A1R4F592</accession>
<organism evidence="9 10">
    <name type="scientific">Arthrobacter rhombi</name>
    <dbReference type="NCBI Taxonomy" id="71253"/>
    <lineage>
        <taxon>Bacteria</taxon>
        <taxon>Bacillati</taxon>
        <taxon>Actinomycetota</taxon>
        <taxon>Actinomycetes</taxon>
        <taxon>Micrococcales</taxon>
        <taxon>Micrococcaceae</taxon>
        <taxon>Arthrobacter</taxon>
    </lineage>
</organism>
<evidence type="ECO:0000256" key="1">
    <source>
        <dbReference type="ARBA" id="ARBA00010233"/>
    </source>
</evidence>
<evidence type="ECO:0000256" key="3">
    <source>
        <dbReference type="ARBA" id="ARBA00022670"/>
    </source>
</evidence>
<dbReference type="Gene3D" id="3.40.50.10740">
    <property type="entry name" value="Class I glutamine amidotransferase-like"/>
    <property type="match status" value="1"/>
</dbReference>
<feature type="active site" description="Nucleophile" evidence="6">
    <location>
        <position position="96"/>
    </location>
</feature>
<keyword evidence="4 9" id="KW-0378">Hydrolase</keyword>
<dbReference type="InterPro" id="IPR003507">
    <property type="entry name" value="S66_fam"/>
</dbReference>
<evidence type="ECO:0000259" key="7">
    <source>
        <dbReference type="Pfam" id="PF02016"/>
    </source>
</evidence>
<dbReference type="EC" id="3.4.17.13" evidence="9"/>
<feature type="domain" description="LD-carboxypeptidase C-terminal" evidence="8">
    <location>
        <begin position="189"/>
        <end position="309"/>
    </location>
</feature>
<keyword evidence="5" id="KW-0720">Serine protease</keyword>
<name>A0A1R4F592_9MICC</name>
<protein>
    <submittedName>
        <fullName evidence="9">Muramoyltetrapeptide carboxypeptidase</fullName>
        <ecNumber evidence="9">3.4.17.13</ecNumber>
    </submittedName>
</protein>
<evidence type="ECO:0000256" key="5">
    <source>
        <dbReference type="ARBA" id="ARBA00022825"/>
    </source>
</evidence>
<dbReference type="GO" id="GO:0008236">
    <property type="term" value="F:serine-type peptidase activity"/>
    <property type="evidence" value="ECO:0007669"/>
    <property type="project" value="UniProtKB-KW"/>
</dbReference>
<dbReference type="GO" id="GO:0106415">
    <property type="term" value="F:muramoyltetrapeptide carboxypeptidase activity"/>
    <property type="evidence" value="ECO:0007669"/>
    <property type="project" value="UniProtKB-EC"/>
</dbReference>
<dbReference type="EMBL" id="FUHW01000011">
    <property type="protein sequence ID" value="SJM50962.1"/>
    <property type="molecule type" value="Genomic_DNA"/>
</dbReference>
<dbReference type="PIRSF" id="PIRSF028757">
    <property type="entry name" value="LD-carboxypeptidase"/>
    <property type="match status" value="1"/>
</dbReference>
<evidence type="ECO:0000256" key="2">
    <source>
        <dbReference type="ARBA" id="ARBA00022645"/>
    </source>
</evidence>
<dbReference type="InterPro" id="IPR027478">
    <property type="entry name" value="LdcA_N"/>
</dbReference>
<dbReference type="InterPro" id="IPR040449">
    <property type="entry name" value="Peptidase_S66_N"/>
</dbReference>
<dbReference type="SUPFAM" id="SSF52317">
    <property type="entry name" value="Class I glutamine amidotransferase-like"/>
    <property type="match status" value="1"/>
</dbReference>
<dbReference type="InterPro" id="IPR027461">
    <property type="entry name" value="Carboxypeptidase_A_C_sf"/>
</dbReference>
<feature type="domain" description="LD-carboxypeptidase N-terminal" evidence="7">
    <location>
        <begin position="2"/>
        <end position="116"/>
    </location>
</feature>
<sequence>MTAPSMGVPGSLHARLDHAVSDLRAAGFEVRVEESVRQEGLASGPPSTRRTELAAAFAGPARAVLPPWGGKLAIEIVKGTDWKALAEDPTWFVGWSDISTLLLPLTITTGVATIHGGSLMDEPWELPAGFHRWTEVAALPEGASFTQTAAPYRRSRPWSDWDEEPLGRAEAYEEPTAWTSLHAEDVELRGRLLGGCLETVSLLAGSSFGDLSGFARRHAPEGLIVYLEVVDSDAVSVLRMLWALRLAGWFDHANGILIGRTTAPDTAELTQSEAVERALGDLDIPVILDFDTGHQPPQMPLVNGALAEVELVDGHGWITQHLIP</sequence>
<dbReference type="InterPro" id="IPR029062">
    <property type="entry name" value="Class_I_gatase-like"/>
</dbReference>
<dbReference type="Pfam" id="PF02016">
    <property type="entry name" value="Peptidase_S66"/>
    <property type="match status" value="1"/>
</dbReference>
<reference evidence="9 10" key="1">
    <citation type="submission" date="2017-02" db="EMBL/GenBank/DDBJ databases">
        <authorList>
            <person name="Peterson S.W."/>
        </authorList>
    </citation>
    <scope>NUCLEOTIDE SEQUENCE [LARGE SCALE GENOMIC DNA]</scope>
    <source>
        <strain evidence="9 10">B Ar 00.02</strain>
    </source>
</reference>
<evidence type="ECO:0000259" key="8">
    <source>
        <dbReference type="Pfam" id="PF17676"/>
    </source>
</evidence>
<evidence type="ECO:0000313" key="10">
    <source>
        <dbReference type="Proteomes" id="UP000195913"/>
    </source>
</evidence>
<dbReference type="GO" id="GO:0006508">
    <property type="term" value="P:proteolysis"/>
    <property type="evidence" value="ECO:0007669"/>
    <property type="project" value="UniProtKB-KW"/>
</dbReference>
<evidence type="ECO:0000256" key="6">
    <source>
        <dbReference type="PIRSR" id="PIRSR028757-1"/>
    </source>
</evidence>
<proteinExistence type="inferred from homology"/>
<dbReference type="InterPro" id="IPR040921">
    <property type="entry name" value="Peptidase_S66C"/>
</dbReference>
<dbReference type="Proteomes" id="UP000195913">
    <property type="component" value="Unassembled WGS sequence"/>
</dbReference>
<dbReference type="PANTHER" id="PTHR30237">
    <property type="entry name" value="MURAMOYLTETRAPEPTIDE CARBOXYPEPTIDASE"/>
    <property type="match status" value="1"/>
</dbReference>
<dbReference type="Pfam" id="PF17676">
    <property type="entry name" value="Peptidase_S66C"/>
    <property type="match status" value="1"/>
</dbReference>
<feature type="active site" description="Charge relay system" evidence="6">
    <location>
        <position position="228"/>
    </location>
</feature>
<keyword evidence="10" id="KW-1185">Reference proteome</keyword>
<keyword evidence="3" id="KW-0645">Protease</keyword>
<feature type="active site" description="Charge relay system" evidence="6">
    <location>
        <position position="294"/>
    </location>
</feature>
<dbReference type="CDD" id="cd07062">
    <property type="entry name" value="Peptidase_S66_mccF_like"/>
    <property type="match status" value="1"/>
</dbReference>
<gene>
    <name evidence="9" type="ORF">FM101_02300</name>
</gene>